<reference evidence="4" key="1">
    <citation type="submission" date="2021-01" db="EMBL/GenBank/DDBJ databases">
        <authorList>
            <person name="Corre E."/>
            <person name="Pelletier E."/>
            <person name="Niang G."/>
            <person name="Scheremetjew M."/>
            <person name="Finn R."/>
            <person name="Kale V."/>
            <person name="Holt S."/>
            <person name="Cochrane G."/>
            <person name="Meng A."/>
            <person name="Brown T."/>
            <person name="Cohen L."/>
        </authorList>
    </citation>
    <scope>NUCLEOTIDE SEQUENCE</scope>
    <source>
        <strain evidence="4">CCMP1452</strain>
    </source>
</reference>
<dbReference type="InterPro" id="IPR001478">
    <property type="entry name" value="PDZ"/>
</dbReference>
<proteinExistence type="predicted"/>
<dbReference type="InterPro" id="IPR036034">
    <property type="entry name" value="PDZ_sf"/>
</dbReference>
<feature type="signal peptide" evidence="2">
    <location>
        <begin position="1"/>
        <end position="33"/>
    </location>
</feature>
<evidence type="ECO:0000256" key="2">
    <source>
        <dbReference type="SAM" id="SignalP"/>
    </source>
</evidence>
<evidence type="ECO:0000259" key="3">
    <source>
        <dbReference type="PROSITE" id="PS50106"/>
    </source>
</evidence>
<evidence type="ECO:0000256" key="1">
    <source>
        <dbReference type="SAM" id="MobiDB-lite"/>
    </source>
</evidence>
<dbReference type="Gene3D" id="2.30.42.10">
    <property type="match status" value="1"/>
</dbReference>
<name>A0A7S2S9V6_9STRA</name>
<protein>
    <recommendedName>
        <fullName evidence="3">PDZ domain-containing protein</fullName>
    </recommendedName>
</protein>
<keyword evidence="2" id="KW-0732">Signal</keyword>
<sequence length="247" mass="26725">MTVSTGNASFGKLAIFLVQVVGLLVSQNSVTSGFVVKGPSSSSSYYNSQHRVGGEDTSKSSSSSIIGRSRVVCESLSVPGMWTRGNGFGKGTFKFYTSFEGWMKPFGDEDREAFPEVFQLPEGVYEVSTVKPLGIVFEEIEDGGKSGVYVVDVVEGGNAQFQGKVQKGDLLIALTAIKVSGAKWERRLIPAVTFDFDTVVGAIGSNDVKWGCSDVILQFARPGQFDQPKVDAFLEFFEPPSDTPWKL</sequence>
<evidence type="ECO:0000313" key="4">
    <source>
        <dbReference type="EMBL" id="CAD9693937.1"/>
    </source>
</evidence>
<dbReference type="EMBL" id="HBHI01026016">
    <property type="protein sequence ID" value="CAD9693937.1"/>
    <property type="molecule type" value="Transcribed_RNA"/>
</dbReference>
<dbReference type="AlphaFoldDB" id="A0A7S2S9V6"/>
<dbReference type="SUPFAM" id="SSF50156">
    <property type="entry name" value="PDZ domain-like"/>
    <property type="match status" value="1"/>
</dbReference>
<accession>A0A7S2S9V6</accession>
<organism evidence="4">
    <name type="scientific">Eucampia antarctica</name>
    <dbReference type="NCBI Taxonomy" id="49252"/>
    <lineage>
        <taxon>Eukaryota</taxon>
        <taxon>Sar</taxon>
        <taxon>Stramenopiles</taxon>
        <taxon>Ochrophyta</taxon>
        <taxon>Bacillariophyta</taxon>
        <taxon>Mediophyceae</taxon>
        <taxon>Biddulphiophycidae</taxon>
        <taxon>Hemiaulales</taxon>
        <taxon>Hemiaulaceae</taxon>
        <taxon>Eucampia</taxon>
    </lineage>
</organism>
<dbReference type="PROSITE" id="PS50106">
    <property type="entry name" value="PDZ"/>
    <property type="match status" value="1"/>
</dbReference>
<feature type="domain" description="PDZ" evidence="3">
    <location>
        <begin position="133"/>
        <end position="181"/>
    </location>
</feature>
<feature type="region of interest" description="Disordered" evidence="1">
    <location>
        <begin position="38"/>
        <end position="62"/>
    </location>
</feature>
<gene>
    <name evidence="4" type="ORF">EANT1437_LOCUS13323</name>
</gene>
<feature type="chain" id="PRO_5030757286" description="PDZ domain-containing protein" evidence="2">
    <location>
        <begin position="34"/>
        <end position="247"/>
    </location>
</feature>